<dbReference type="AlphaFoldDB" id="A0AAW8DTP0"/>
<comment type="caution">
    <text evidence="3">The sequence shown here is derived from an EMBL/GenBank/DDBJ whole genome shotgun (WGS) entry which is preliminary data.</text>
</comment>
<dbReference type="SUPFAM" id="SSF53850">
    <property type="entry name" value="Periplasmic binding protein-like II"/>
    <property type="match status" value="1"/>
</dbReference>
<dbReference type="Gene3D" id="3.40.190.150">
    <property type="entry name" value="Bordetella uptake gene, domain 1"/>
    <property type="match status" value="1"/>
</dbReference>
<name>A0AAW8DTP0_9BURK</name>
<feature type="chain" id="PRO_5043342194" evidence="2">
    <location>
        <begin position="23"/>
        <end position="328"/>
    </location>
</feature>
<gene>
    <name evidence="3" type="ORF">J2W25_001904</name>
</gene>
<keyword evidence="3" id="KW-0675">Receptor</keyword>
<dbReference type="Gene3D" id="3.40.190.10">
    <property type="entry name" value="Periplasmic binding protein-like II"/>
    <property type="match status" value="1"/>
</dbReference>
<feature type="signal peptide" evidence="2">
    <location>
        <begin position="1"/>
        <end position="22"/>
    </location>
</feature>
<dbReference type="EMBL" id="JAUSRR010000003">
    <property type="protein sequence ID" value="MDP9922883.1"/>
    <property type="molecule type" value="Genomic_DNA"/>
</dbReference>
<dbReference type="PIRSF" id="PIRSF017082">
    <property type="entry name" value="YflP"/>
    <property type="match status" value="1"/>
</dbReference>
<dbReference type="InterPro" id="IPR042100">
    <property type="entry name" value="Bug_dom1"/>
</dbReference>
<accession>A0AAW8DTP0</accession>
<dbReference type="PANTHER" id="PTHR42928:SF5">
    <property type="entry name" value="BLR1237 PROTEIN"/>
    <property type="match status" value="1"/>
</dbReference>
<dbReference type="RefSeq" id="WP_307636445.1">
    <property type="nucleotide sequence ID" value="NZ_JAUSRR010000003.1"/>
</dbReference>
<dbReference type="PANTHER" id="PTHR42928">
    <property type="entry name" value="TRICARBOXYLATE-BINDING PROTEIN"/>
    <property type="match status" value="1"/>
</dbReference>
<evidence type="ECO:0000313" key="3">
    <source>
        <dbReference type="EMBL" id="MDP9922883.1"/>
    </source>
</evidence>
<dbReference type="Pfam" id="PF03401">
    <property type="entry name" value="TctC"/>
    <property type="match status" value="1"/>
</dbReference>
<keyword evidence="2" id="KW-0732">Signal</keyword>
<comment type="similarity">
    <text evidence="1">Belongs to the UPF0065 (bug) family.</text>
</comment>
<sequence length="328" mass="34190">MLKKFLVPALLGVMGASLAAFAVPAAAQGAWPDKPVRLIVPYPPGGTSDNLGRLVAERLGAKLGATVIVDNKPGGTTQIGTELAARAAPDGYTVLLGAVTAFTVLPHLRSKLPYDPKRSFEPLGGIAEYLSVVAVRKDLGAASLPELVALAKARPGKLTYGSAGQASFGHIAGEILKRETGIDMLHVPFKGSADAATALAGGQVDVLIDGAAVPLAKAGRVVPLAAFGAVRHPELPAVPSLSETGIPVKRPEGPGWGLFTPKGTPAAINERISKALQALLQEPETQARLQRISAMPDWRTPAQLERAIQADWKFHAELLPAIGIRPEE</sequence>
<dbReference type="Proteomes" id="UP001244295">
    <property type="component" value="Unassembled WGS sequence"/>
</dbReference>
<organism evidence="3 4">
    <name type="scientific">Variovorax boronicumulans</name>
    <dbReference type="NCBI Taxonomy" id="436515"/>
    <lineage>
        <taxon>Bacteria</taxon>
        <taxon>Pseudomonadati</taxon>
        <taxon>Pseudomonadota</taxon>
        <taxon>Betaproteobacteria</taxon>
        <taxon>Burkholderiales</taxon>
        <taxon>Comamonadaceae</taxon>
        <taxon>Variovorax</taxon>
    </lineage>
</organism>
<reference evidence="3" key="1">
    <citation type="submission" date="2023-07" db="EMBL/GenBank/DDBJ databases">
        <title>Sorghum-associated microbial communities from plants grown in Nebraska, USA.</title>
        <authorList>
            <person name="Schachtman D."/>
        </authorList>
    </citation>
    <scope>NUCLEOTIDE SEQUENCE</scope>
    <source>
        <strain evidence="3">DS2795</strain>
    </source>
</reference>
<evidence type="ECO:0000256" key="2">
    <source>
        <dbReference type="SAM" id="SignalP"/>
    </source>
</evidence>
<evidence type="ECO:0000313" key="4">
    <source>
        <dbReference type="Proteomes" id="UP001244295"/>
    </source>
</evidence>
<evidence type="ECO:0000256" key="1">
    <source>
        <dbReference type="ARBA" id="ARBA00006987"/>
    </source>
</evidence>
<proteinExistence type="inferred from homology"/>
<dbReference type="CDD" id="cd07012">
    <property type="entry name" value="PBP2_Bug_TTT"/>
    <property type="match status" value="1"/>
</dbReference>
<protein>
    <submittedName>
        <fullName evidence="3">Tripartite-type tricarboxylate transporter receptor subunit TctC</fullName>
    </submittedName>
</protein>
<dbReference type="InterPro" id="IPR005064">
    <property type="entry name" value="BUG"/>
</dbReference>